<dbReference type="Pfam" id="PF18368">
    <property type="entry name" value="Ig_GlcNase"/>
    <property type="match status" value="1"/>
</dbReference>
<organism evidence="6 7">
    <name type="scientific">Bodo saltans</name>
    <name type="common">Flagellated protozoan</name>
    <dbReference type="NCBI Taxonomy" id="75058"/>
    <lineage>
        <taxon>Eukaryota</taxon>
        <taxon>Discoba</taxon>
        <taxon>Euglenozoa</taxon>
        <taxon>Kinetoplastea</taxon>
        <taxon>Metakinetoplastina</taxon>
        <taxon>Eubodonida</taxon>
        <taxon>Bodonidae</taxon>
        <taxon>Bodo</taxon>
    </lineage>
</organism>
<dbReference type="InterPro" id="IPR008979">
    <property type="entry name" value="Galactose-bd-like_sf"/>
</dbReference>
<dbReference type="InterPro" id="IPR054593">
    <property type="entry name" value="Beta-mannosidase-like_N2"/>
</dbReference>
<evidence type="ECO:0000313" key="7">
    <source>
        <dbReference type="Proteomes" id="UP000051952"/>
    </source>
</evidence>
<dbReference type="OMA" id="SHNDTMF"/>
<dbReference type="SUPFAM" id="SSF49785">
    <property type="entry name" value="Galactose-binding domain-like"/>
    <property type="match status" value="1"/>
</dbReference>
<dbReference type="InterPro" id="IPR036156">
    <property type="entry name" value="Beta-gal/glucu_dom_sf"/>
</dbReference>
<dbReference type="Gene3D" id="2.60.40.10">
    <property type="entry name" value="Immunoglobulins"/>
    <property type="match status" value="3"/>
</dbReference>
<keyword evidence="2 6" id="KW-0378">Hydrolase</keyword>
<dbReference type="InterPro" id="IPR043534">
    <property type="entry name" value="EBDG/EBM"/>
</dbReference>
<dbReference type="Pfam" id="PF22666">
    <property type="entry name" value="Glyco_hydro_2_N2"/>
    <property type="match status" value="1"/>
</dbReference>
<sequence length="959" mass="105940">MKLQTLIAFAAAVAITATITGHATALVSSSSPHHSSGQTAGGANSNIIPLTSWNLYSSADPTQVYSVTAPNTVLGALVSNTNRYPFDPFFGKNLDLINESDFLVPWVWSTTFVLPPSLANNNGSAILLQLEGLNYKSELTINGVLVANDSVLIGAFRRYELDITTFVATTTPGVVNTIIISVASETHTPGEWRSFNADLSINFQDWNPHPKDLSMGIYREARIVIVNPVVQPQQQSSASTSATSSSSVPNLLATVDGVVVKTTLPPTLPGQELIALLNASFVVRSWSTESITTYFFMDFGFNVTTATGSSQRLIVKSAVVQLPARQQASLNPSETRVYLSWQTESLLVVENPTLWWPWQMGAQNLFDGSILAADGVTNLKTFTYGLRAVRTELNQGGALQFFINNLPLQFRGGGWNSDLFLRESSSDRLYKEFTMLREIGLNGIRLEGMLESDLFYTLADQFGLVLLPGMPCCDGWQNWSSWPQENYDIARRSVVDQARRLAIHPSVIGYFEASDSLAPQDVEQMYLNAFVEESWPNAIISSASQQVSNISGNPGVKMVGPYSWEPPTYWLVDGNGLENGNYGGAWGFLTEGGPGESPMTFSSWNRTVPQEHLWSADTQSYDSWWSYHMGEPFGHFRNLTFYTPPLEARYGASTSAQEFLFRAQAANYEGIRAYIESYSRNKHLNATGFVQWMINNAWPSHLWHLYDYYLIAGGGYYGAKKACEDLHAIVSYTDGSVWIINSRFFEFGEVSVTAEVLNLSGTILWTQTQTLPTVPSDASFPLNAMPLVPINGQGLGFTVNDTFFVRLIWAYQDPTTSELRTRENWYWFNQQPDVMDFPASNGFRTPCTSYTNYAQLTTGLSSQSATVQVSLATASPQQLVVTVTANANNTAVAFFLHLRVVNTTSGFDVAPQYWEDNFISLLPGASRTLTVTTVLDVTFPVDEVRVEAESWNSVVSAQR</sequence>
<evidence type="ECO:0000256" key="3">
    <source>
        <dbReference type="ARBA" id="ARBA00023295"/>
    </source>
</evidence>
<accession>A0A0S4JJ38</accession>
<dbReference type="AlphaFoldDB" id="A0A0S4JJ38"/>
<evidence type="ECO:0000313" key="6">
    <source>
        <dbReference type="EMBL" id="CUG89011.1"/>
    </source>
</evidence>
<dbReference type="SUPFAM" id="SSF51445">
    <property type="entry name" value="(Trans)glycosidases"/>
    <property type="match status" value="1"/>
</dbReference>
<feature type="domain" description="Beta-mannosidase-like galactose-binding" evidence="5">
    <location>
        <begin position="53"/>
        <end position="187"/>
    </location>
</feature>
<feature type="domain" description="Exo-beta-D-glucosaminidase Ig-fold" evidence="4">
    <location>
        <begin position="843"/>
        <end position="952"/>
    </location>
</feature>
<evidence type="ECO:0000256" key="1">
    <source>
        <dbReference type="ARBA" id="ARBA00007401"/>
    </source>
</evidence>
<dbReference type="Proteomes" id="UP000051952">
    <property type="component" value="Unassembled WGS sequence"/>
</dbReference>
<dbReference type="InterPro" id="IPR013783">
    <property type="entry name" value="Ig-like_fold"/>
</dbReference>
<evidence type="ECO:0000259" key="5">
    <source>
        <dbReference type="Pfam" id="PF22666"/>
    </source>
</evidence>
<name>A0A0S4JJ38_BODSA</name>
<keyword evidence="7" id="KW-1185">Reference proteome</keyword>
<dbReference type="GO" id="GO:0004553">
    <property type="term" value="F:hydrolase activity, hydrolyzing O-glycosyl compounds"/>
    <property type="evidence" value="ECO:0007669"/>
    <property type="project" value="InterPro"/>
</dbReference>
<protein>
    <submittedName>
        <fullName evidence="6">Glycoside hydrolase, putative</fullName>
    </submittedName>
</protein>
<dbReference type="InterPro" id="IPR041351">
    <property type="entry name" value="Ig_GlcNase"/>
</dbReference>
<dbReference type="Gene3D" id="2.60.120.260">
    <property type="entry name" value="Galactose-binding domain-like"/>
    <property type="match status" value="1"/>
</dbReference>
<reference evidence="7" key="1">
    <citation type="submission" date="2015-09" db="EMBL/GenBank/DDBJ databases">
        <authorList>
            <consortium name="Pathogen Informatics"/>
        </authorList>
    </citation>
    <scope>NUCLEOTIDE SEQUENCE [LARGE SCALE GENOMIC DNA]</scope>
    <source>
        <strain evidence="7">Lake Konstanz</strain>
    </source>
</reference>
<dbReference type="PANTHER" id="PTHR43536">
    <property type="entry name" value="MANNOSYLGLYCOPROTEIN ENDO-BETA-MANNOSIDASE"/>
    <property type="match status" value="1"/>
</dbReference>
<proteinExistence type="inferred from homology"/>
<keyword evidence="3" id="KW-0326">Glycosidase</keyword>
<dbReference type="VEuPathDB" id="TriTrypDB:BSAL_18770"/>
<gene>
    <name evidence="6" type="ORF">BSAL_18770</name>
</gene>
<dbReference type="EMBL" id="CYKH01001695">
    <property type="protein sequence ID" value="CUG89011.1"/>
    <property type="molecule type" value="Genomic_DNA"/>
</dbReference>
<comment type="similarity">
    <text evidence="1">Belongs to the glycosyl hydrolase 2 family.</text>
</comment>
<dbReference type="PANTHER" id="PTHR43536:SF1">
    <property type="entry name" value="MANNOSYLGLYCOPROTEIN ENDO-BETA-MANNOSIDASE"/>
    <property type="match status" value="1"/>
</dbReference>
<evidence type="ECO:0000259" key="4">
    <source>
        <dbReference type="Pfam" id="PF18368"/>
    </source>
</evidence>
<dbReference type="InterPro" id="IPR017853">
    <property type="entry name" value="GH"/>
</dbReference>
<dbReference type="SUPFAM" id="SSF49303">
    <property type="entry name" value="beta-Galactosidase/glucuronidase domain"/>
    <property type="match status" value="3"/>
</dbReference>
<dbReference type="Gene3D" id="3.20.20.80">
    <property type="entry name" value="Glycosidases"/>
    <property type="match status" value="1"/>
</dbReference>
<dbReference type="OrthoDB" id="408532at2759"/>
<evidence type="ECO:0000256" key="2">
    <source>
        <dbReference type="ARBA" id="ARBA00022801"/>
    </source>
</evidence>